<gene>
    <name evidence="10" type="ORF">GCM10018772_24870</name>
</gene>
<protein>
    <recommendedName>
        <fullName evidence="9">HD Cas3-type domain-containing protein</fullName>
    </recommendedName>
</protein>
<comment type="similarity">
    <text evidence="1">In the N-terminal section; belongs to the CRISPR-associated nuclease Cas3-HD family.</text>
</comment>
<dbReference type="Pfam" id="PF22590">
    <property type="entry name" value="Cas3-like_C_2"/>
    <property type="match status" value="1"/>
</dbReference>
<comment type="similarity">
    <text evidence="2">In the central section; belongs to the CRISPR-associated helicase Cas3 family.</text>
</comment>
<dbReference type="SUPFAM" id="SSF52540">
    <property type="entry name" value="P-loop containing nucleoside triphosphate hydrolases"/>
    <property type="match status" value="1"/>
</dbReference>
<dbReference type="PROSITE" id="PS51643">
    <property type="entry name" value="HD_CAS3"/>
    <property type="match status" value="1"/>
</dbReference>
<evidence type="ECO:0000256" key="2">
    <source>
        <dbReference type="ARBA" id="ARBA00009046"/>
    </source>
</evidence>
<dbReference type="GO" id="GO:0004386">
    <property type="term" value="F:helicase activity"/>
    <property type="evidence" value="ECO:0007669"/>
    <property type="project" value="UniProtKB-KW"/>
</dbReference>
<feature type="domain" description="HD Cas3-type" evidence="9">
    <location>
        <begin position="34"/>
        <end position="247"/>
    </location>
</feature>
<keyword evidence="3" id="KW-0479">Metal-binding</keyword>
<dbReference type="GO" id="GO:0046872">
    <property type="term" value="F:metal ion binding"/>
    <property type="evidence" value="ECO:0007669"/>
    <property type="project" value="UniProtKB-KW"/>
</dbReference>
<keyword evidence="5" id="KW-0378">Hydrolase</keyword>
<dbReference type="InterPro" id="IPR038257">
    <property type="entry name" value="CRISPR-assoc_Cas3_HD_sf"/>
</dbReference>
<evidence type="ECO:0000256" key="6">
    <source>
        <dbReference type="ARBA" id="ARBA00022806"/>
    </source>
</evidence>
<dbReference type="GO" id="GO:0051607">
    <property type="term" value="P:defense response to virus"/>
    <property type="evidence" value="ECO:0007669"/>
    <property type="project" value="UniProtKB-KW"/>
</dbReference>
<reference evidence="10" key="1">
    <citation type="journal article" date="2014" name="Int. J. Syst. Evol. Microbiol.">
        <title>Complete genome sequence of Corynebacterium casei LMG S-19264T (=DSM 44701T), isolated from a smear-ripened cheese.</title>
        <authorList>
            <consortium name="US DOE Joint Genome Institute (JGI-PGF)"/>
            <person name="Walter F."/>
            <person name="Albersmeier A."/>
            <person name="Kalinowski J."/>
            <person name="Ruckert C."/>
        </authorList>
    </citation>
    <scope>NUCLEOTIDE SEQUENCE</scope>
    <source>
        <strain evidence="10">JCM 4477</strain>
    </source>
</reference>
<dbReference type="GO" id="GO:0005524">
    <property type="term" value="F:ATP binding"/>
    <property type="evidence" value="ECO:0007669"/>
    <property type="project" value="UniProtKB-KW"/>
</dbReference>
<keyword evidence="4" id="KW-0547">Nucleotide-binding</keyword>
<keyword evidence="8" id="KW-0051">Antiviral defense</keyword>
<evidence type="ECO:0000313" key="11">
    <source>
        <dbReference type="Proteomes" id="UP000630718"/>
    </source>
</evidence>
<keyword evidence="6" id="KW-0347">Helicase</keyword>
<name>A0A919ADP3_9ACTN</name>
<dbReference type="GO" id="GO:0016787">
    <property type="term" value="F:hydrolase activity"/>
    <property type="evidence" value="ECO:0007669"/>
    <property type="project" value="UniProtKB-KW"/>
</dbReference>
<dbReference type="InterPro" id="IPR006483">
    <property type="entry name" value="CRISPR-assoc_Cas3_HD"/>
</dbReference>
<keyword evidence="7" id="KW-0067">ATP-binding</keyword>
<evidence type="ECO:0000256" key="1">
    <source>
        <dbReference type="ARBA" id="ARBA00006847"/>
    </source>
</evidence>
<evidence type="ECO:0000259" key="9">
    <source>
        <dbReference type="PROSITE" id="PS51643"/>
    </source>
</evidence>
<dbReference type="Gene3D" id="1.10.3210.30">
    <property type="match status" value="1"/>
</dbReference>
<dbReference type="AlphaFoldDB" id="A0A919ADP3"/>
<accession>A0A919ADP3</accession>
<evidence type="ECO:0000256" key="3">
    <source>
        <dbReference type="ARBA" id="ARBA00022723"/>
    </source>
</evidence>
<reference evidence="10" key="2">
    <citation type="submission" date="2020-09" db="EMBL/GenBank/DDBJ databases">
        <authorList>
            <person name="Sun Q."/>
            <person name="Ohkuma M."/>
        </authorList>
    </citation>
    <scope>NUCLEOTIDE SEQUENCE</scope>
    <source>
        <strain evidence="10">JCM 4477</strain>
    </source>
</reference>
<evidence type="ECO:0000256" key="7">
    <source>
        <dbReference type="ARBA" id="ARBA00022840"/>
    </source>
</evidence>
<comment type="caution">
    <text evidence="10">The sequence shown here is derived from an EMBL/GenBank/DDBJ whole genome shotgun (WGS) entry which is preliminary data.</text>
</comment>
<organism evidence="10 11">
    <name type="scientific">Streptomyces fumanus</name>
    <dbReference type="NCBI Taxonomy" id="67302"/>
    <lineage>
        <taxon>Bacteria</taxon>
        <taxon>Bacillati</taxon>
        <taxon>Actinomycetota</taxon>
        <taxon>Actinomycetes</taxon>
        <taxon>Kitasatosporales</taxon>
        <taxon>Streptomycetaceae</taxon>
        <taxon>Streptomyces</taxon>
    </lineage>
</organism>
<dbReference type="NCBIfam" id="TIGR01596">
    <property type="entry name" value="cas3_HD"/>
    <property type="match status" value="1"/>
</dbReference>
<evidence type="ECO:0000256" key="4">
    <source>
        <dbReference type="ARBA" id="ARBA00022741"/>
    </source>
</evidence>
<sequence length="913" mass="98707">MKARLHWIRDEEHPMSLDCRLWGKAAGLGKSACGAHRTHPLICHLLDAAAVAEVVWDELLTVHQRSMVVGALQVPDEEARALVAFWAGLHDIGKISVPFQMHHNGPKDADGKLLAQELGSEQGYGYPDGATQDRQSHEAAAHWWLAGIFKEIGYPSSKRRPQSQLSHAVAQILGGHGGRFHPVVRDKDSRCPVARHPGLGSGSWERQRRIHFDEVRRVTAAMSVPQGRMTPGAAVVLTGLVTLSDWLASIEGEIRSRLREEGWAGTPEDLDSYWPIARAEASRVVHQADLLGTGFVRPVPVRSADGTSLGASLAGQLPDLVAEYGPGLVVVTASPSQDRTEAALRAAAVLGHAAHARGLFYALPTGSAADSHMAQVHAFAEQALTGPWRSLLLHSASRLKPAEAAQQWAHANALGEISAEPGEEWALTADSWLNSHHRALLAALGTGTVDELLQAVMPVKFNVMRLFAFSGKVVVVDEAHARGAWGQKLMLRFLEWAAALRIPVVLAAMSADKSVDAMLAAYRRGAGGGEEPLVQPRRLPAWSFVDAQSGGGHLPRQPAESVRGSTLGIEVADGAPYDEIRAVLATLVAAGRGRAVVYRPTPAEAVRTSRQLEVDLCGLDVTLVHEQMRNMDRWQRLAACRSAFASEGTVSGPSVLVTTPMLEHVRGLQFDLVISGTAPLAELLARAAQSAGDQPRLVVLRADDKSEVDDAALVRRTEILLGAGRTVSLPEELPLLLDEVYADGLVDRLEEMAARELKRLDNRRTVRESQATGTAGWLAVPGPGELDGDLSLLSRDQPGMEPELLSAVLGEEMVHVVCVYPGRLLEDGVCAQRLALDDKKRPRPGQLVPYLIPVPQRLVDGVTDDANGVWRGMAALKGVLRLNLDREDGTWVRTSARHRFRVDESGLMIDQLS</sequence>
<evidence type="ECO:0000313" key="10">
    <source>
        <dbReference type="EMBL" id="GHE99517.1"/>
    </source>
</evidence>
<dbReference type="CDD" id="cd09641">
    <property type="entry name" value="Cas3''_I"/>
    <property type="match status" value="1"/>
</dbReference>
<proteinExistence type="inferred from homology"/>
<dbReference type="EMBL" id="BNBI01000005">
    <property type="protein sequence ID" value="GHE99517.1"/>
    <property type="molecule type" value="Genomic_DNA"/>
</dbReference>
<dbReference type="Pfam" id="PF18019">
    <property type="entry name" value="Cas3_HD"/>
    <property type="match status" value="1"/>
</dbReference>
<dbReference type="Proteomes" id="UP000630718">
    <property type="component" value="Unassembled WGS sequence"/>
</dbReference>
<dbReference type="InterPro" id="IPR054712">
    <property type="entry name" value="Cas3-like_dom"/>
</dbReference>
<evidence type="ECO:0000256" key="8">
    <source>
        <dbReference type="ARBA" id="ARBA00023118"/>
    </source>
</evidence>
<dbReference type="InterPro" id="IPR027417">
    <property type="entry name" value="P-loop_NTPase"/>
</dbReference>
<keyword evidence="11" id="KW-1185">Reference proteome</keyword>
<evidence type="ECO:0000256" key="5">
    <source>
        <dbReference type="ARBA" id="ARBA00022801"/>
    </source>
</evidence>